<accession>A0A225MAY0</accession>
<dbReference type="PROSITE" id="PS50850">
    <property type="entry name" value="MFS"/>
    <property type="match status" value="1"/>
</dbReference>
<evidence type="ECO:0000256" key="6">
    <source>
        <dbReference type="SAM" id="Phobius"/>
    </source>
</evidence>
<feature type="transmembrane region" description="Helical" evidence="6">
    <location>
        <begin position="159"/>
        <end position="179"/>
    </location>
</feature>
<dbReference type="InterPro" id="IPR020846">
    <property type="entry name" value="MFS_dom"/>
</dbReference>
<name>A0A225MAY0_9BURK</name>
<keyword evidence="9" id="KW-1185">Reference proteome</keyword>
<dbReference type="OrthoDB" id="5441967at2"/>
<dbReference type="GO" id="GO:0022857">
    <property type="term" value="F:transmembrane transporter activity"/>
    <property type="evidence" value="ECO:0007669"/>
    <property type="project" value="InterPro"/>
</dbReference>
<keyword evidence="5 6" id="KW-0472">Membrane</keyword>
<dbReference type="PANTHER" id="PTHR43791:SF36">
    <property type="entry name" value="TRANSPORTER, PUTATIVE (AFU_ORTHOLOGUE AFUA_6G08340)-RELATED"/>
    <property type="match status" value="1"/>
</dbReference>
<dbReference type="CDD" id="cd17319">
    <property type="entry name" value="MFS_ExuT_GudP_like"/>
    <property type="match status" value="1"/>
</dbReference>
<protein>
    <submittedName>
        <fullName evidence="8">MFS transporter</fullName>
    </submittedName>
</protein>
<dbReference type="PANTHER" id="PTHR43791">
    <property type="entry name" value="PERMEASE-RELATED"/>
    <property type="match status" value="1"/>
</dbReference>
<dbReference type="InterPro" id="IPR011701">
    <property type="entry name" value="MFS"/>
</dbReference>
<evidence type="ECO:0000256" key="3">
    <source>
        <dbReference type="ARBA" id="ARBA00022692"/>
    </source>
</evidence>
<evidence type="ECO:0000259" key="7">
    <source>
        <dbReference type="PROSITE" id="PS50850"/>
    </source>
</evidence>
<feature type="transmembrane region" description="Helical" evidence="6">
    <location>
        <begin position="390"/>
        <end position="412"/>
    </location>
</feature>
<dbReference type="Proteomes" id="UP000214603">
    <property type="component" value="Unassembled WGS sequence"/>
</dbReference>
<feature type="transmembrane region" description="Helical" evidence="6">
    <location>
        <begin position="300"/>
        <end position="321"/>
    </location>
</feature>
<dbReference type="RefSeq" id="WP_088604748.1">
    <property type="nucleotide sequence ID" value="NZ_NJIH01000010.1"/>
</dbReference>
<feature type="transmembrane region" description="Helical" evidence="6">
    <location>
        <begin position="424"/>
        <end position="444"/>
    </location>
</feature>
<feature type="domain" description="Major facilitator superfamily (MFS) profile" evidence="7">
    <location>
        <begin position="33"/>
        <end position="448"/>
    </location>
</feature>
<dbReference type="FunFam" id="1.20.1250.20:FF:000018">
    <property type="entry name" value="MFS transporter permease"/>
    <property type="match status" value="1"/>
</dbReference>
<dbReference type="Gene3D" id="1.20.1250.20">
    <property type="entry name" value="MFS general substrate transporter like domains"/>
    <property type="match status" value="2"/>
</dbReference>
<evidence type="ECO:0000256" key="1">
    <source>
        <dbReference type="ARBA" id="ARBA00004141"/>
    </source>
</evidence>
<feature type="transmembrane region" description="Helical" evidence="6">
    <location>
        <begin position="333"/>
        <end position="350"/>
    </location>
</feature>
<feature type="transmembrane region" description="Helical" evidence="6">
    <location>
        <begin position="123"/>
        <end position="147"/>
    </location>
</feature>
<keyword evidence="2" id="KW-0813">Transport</keyword>
<evidence type="ECO:0000313" key="9">
    <source>
        <dbReference type="Proteomes" id="UP000214603"/>
    </source>
</evidence>
<gene>
    <name evidence="8" type="ORF">CEY11_17710</name>
</gene>
<feature type="transmembrane region" description="Helical" evidence="6">
    <location>
        <begin position="191"/>
        <end position="214"/>
    </location>
</feature>
<evidence type="ECO:0000313" key="8">
    <source>
        <dbReference type="EMBL" id="OWT56741.1"/>
    </source>
</evidence>
<dbReference type="GO" id="GO:0016020">
    <property type="term" value="C:membrane"/>
    <property type="evidence" value="ECO:0007669"/>
    <property type="project" value="UniProtKB-SubCell"/>
</dbReference>
<evidence type="ECO:0000256" key="4">
    <source>
        <dbReference type="ARBA" id="ARBA00022989"/>
    </source>
</evidence>
<comment type="caution">
    <text evidence="8">The sequence shown here is derived from an EMBL/GenBank/DDBJ whole genome shotgun (WGS) entry which is preliminary data.</text>
</comment>
<sequence>MIAAEKVDVAEQVYGDAGQQELDATFRKVLKRIVLLLVVSYVVAFLDRINIGFAKLQLQGEIGITDIQYGFAAGIFFLGYVLFEIPSNIWLERIGARKTLLRIMVSWGVVAAATAFVKTPEQLYVLRFLLGVLEAGFFPGIILYLSYWFPASQRGRATGLFYTAPMIAGLIGGPLSGTLISSLHQVGGLSGWQWCLLIEGIPAIVLGFACYYLLADKPEEAKWLTDREKHLVSVAIAREFHDKDQGHAHGDHTSVAGIMAMLRNPRIYLLAFLYFSVVTGGYALNFWIPTMIRTLGIKDVFDIGLYTMLPFLLSLIAIVLVSRSSDKFQERRWHYSIPAVVGALALIATTSPNLSFISALVLLSVGFAGINVAIALFWTIPPSYLRADCAAVGLATISSIGAISGFVGPYLIGWARSATGSNANALYLIGLLVVVAAVLMVVFVPRSVLARSA</sequence>
<dbReference type="EMBL" id="NJIH01000010">
    <property type="protein sequence ID" value="OWT56741.1"/>
    <property type="molecule type" value="Genomic_DNA"/>
</dbReference>
<evidence type="ECO:0000256" key="2">
    <source>
        <dbReference type="ARBA" id="ARBA00022448"/>
    </source>
</evidence>
<feature type="transmembrane region" description="Helical" evidence="6">
    <location>
        <begin position="267"/>
        <end position="288"/>
    </location>
</feature>
<feature type="transmembrane region" description="Helical" evidence="6">
    <location>
        <begin position="99"/>
        <end position="117"/>
    </location>
</feature>
<keyword evidence="3 6" id="KW-0812">Transmembrane</keyword>
<feature type="transmembrane region" description="Helical" evidence="6">
    <location>
        <begin position="67"/>
        <end position="87"/>
    </location>
</feature>
<feature type="transmembrane region" description="Helical" evidence="6">
    <location>
        <begin position="356"/>
        <end position="378"/>
    </location>
</feature>
<keyword evidence="4 6" id="KW-1133">Transmembrane helix</keyword>
<dbReference type="InterPro" id="IPR036259">
    <property type="entry name" value="MFS_trans_sf"/>
</dbReference>
<proteinExistence type="predicted"/>
<feature type="transmembrane region" description="Helical" evidence="6">
    <location>
        <begin position="29"/>
        <end position="47"/>
    </location>
</feature>
<reference evidence="9" key="1">
    <citation type="submission" date="2017-06" db="EMBL/GenBank/DDBJ databases">
        <title>Herbaspirillum phytohormonus sp. nov., isolated from the root nodule of Robinia pseudoacacia in lead-zinc mine.</title>
        <authorList>
            <person name="Fan M."/>
            <person name="Lin Y."/>
        </authorList>
    </citation>
    <scope>NUCLEOTIDE SEQUENCE [LARGE SCALE GENOMIC DNA]</scope>
    <source>
        <strain evidence="9">SC-089</strain>
    </source>
</reference>
<evidence type="ECO:0000256" key="5">
    <source>
        <dbReference type="ARBA" id="ARBA00023136"/>
    </source>
</evidence>
<dbReference type="Pfam" id="PF07690">
    <property type="entry name" value="MFS_1"/>
    <property type="match status" value="1"/>
</dbReference>
<dbReference type="SUPFAM" id="SSF103473">
    <property type="entry name" value="MFS general substrate transporter"/>
    <property type="match status" value="1"/>
</dbReference>
<organism evidence="8 9">
    <name type="scientific">Candidimonas nitroreducens</name>
    <dbReference type="NCBI Taxonomy" id="683354"/>
    <lineage>
        <taxon>Bacteria</taxon>
        <taxon>Pseudomonadati</taxon>
        <taxon>Pseudomonadota</taxon>
        <taxon>Betaproteobacteria</taxon>
        <taxon>Burkholderiales</taxon>
        <taxon>Alcaligenaceae</taxon>
        <taxon>Candidimonas</taxon>
    </lineage>
</organism>
<dbReference type="AlphaFoldDB" id="A0A225MAY0"/>
<comment type="subcellular location">
    <subcellularLocation>
        <location evidence="1">Membrane</location>
        <topology evidence="1">Multi-pass membrane protein</topology>
    </subcellularLocation>
</comment>